<organism evidence="3 4">
    <name type="scientific">Spirosoma foliorum</name>
    <dbReference type="NCBI Taxonomy" id="2710596"/>
    <lineage>
        <taxon>Bacteria</taxon>
        <taxon>Pseudomonadati</taxon>
        <taxon>Bacteroidota</taxon>
        <taxon>Cytophagia</taxon>
        <taxon>Cytophagales</taxon>
        <taxon>Cytophagaceae</taxon>
        <taxon>Spirosoma</taxon>
    </lineage>
</organism>
<comment type="similarity">
    <text evidence="1">Belongs to the universal stress protein A family.</text>
</comment>
<proteinExistence type="inferred from homology"/>
<dbReference type="CDD" id="cd00293">
    <property type="entry name" value="USP-like"/>
    <property type="match status" value="1"/>
</dbReference>
<dbReference type="RefSeq" id="WP_182458137.1">
    <property type="nucleotide sequence ID" value="NZ_CP059732.1"/>
</dbReference>
<sequence length="291" mass="32103">MKKILLPTDFSETSKNAIRCALRYFSNTPVEFVLLNAFGTSLTVASDVVAVYASLLEQVETNLLELENEIKQRLPSTKEKRRVRTIAVPTDPETAIKRLIQMERFGWVVIGTTGSGNAITVGSLATALVRANLCNVLVIPFSEPPGPLSNVVFATDYQPIGESARKVLSELVSQHQAELTFLTILADDTLTSAPSKAVRDAYRAQFADLNSNEAIESHVGLRVGIEDFIDSHYVDLLVTVCHHRSLLDVLLNRSLTRQLAYKPMIPLAVLADKERSSEDIIERSLKGEVLL</sequence>
<dbReference type="Pfam" id="PF00582">
    <property type="entry name" value="Usp"/>
    <property type="match status" value="1"/>
</dbReference>
<feature type="domain" description="UspA" evidence="2">
    <location>
        <begin position="1"/>
        <end position="140"/>
    </location>
</feature>
<evidence type="ECO:0000256" key="1">
    <source>
        <dbReference type="ARBA" id="ARBA00008791"/>
    </source>
</evidence>
<evidence type="ECO:0000313" key="4">
    <source>
        <dbReference type="Proteomes" id="UP000515369"/>
    </source>
</evidence>
<dbReference type="InterPro" id="IPR006016">
    <property type="entry name" value="UspA"/>
</dbReference>
<reference evidence="3 4" key="1">
    <citation type="submission" date="2020-07" db="EMBL/GenBank/DDBJ databases">
        <title>Spirosoma foliorum sp. nov., isolated from the leaves on the Nejang mountain Korea, Republic of.</title>
        <authorList>
            <person name="Ho H."/>
            <person name="Lee Y.-J."/>
            <person name="Nurcahyanto D.-A."/>
            <person name="Kim S.-G."/>
        </authorList>
    </citation>
    <scope>NUCLEOTIDE SEQUENCE [LARGE SCALE GENOMIC DNA]</scope>
    <source>
        <strain evidence="3 4">PL0136</strain>
    </source>
</reference>
<evidence type="ECO:0000313" key="3">
    <source>
        <dbReference type="EMBL" id="QMW01024.1"/>
    </source>
</evidence>
<evidence type="ECO:0000259" key="2">
    <source>
        <dbReference type="Pfam" id="PF00582"/>
    </source>
</evidence>
<gene>
    <name evidence="3" type="ORF">H3H32_24020</name>
</gene>
<dbReference type="InterPro" id="IPR006015">
    <property type="entry name" value="Universal_stress_UspA"/>
</dbReference>
<protein>
    <submittedName>
        <fullName evidence="3">Universal stress protein</fullName>
    </submittedName>
</protein>
<dbReference type="AlphaFoldDB" id="A0A7G5GQ82"/>
<name>A0A7G5GQ82_9BACT</name>
<dbReference type="PANTHER" id="PTHR46268:SF22">
    <property type="entry name" value="SENSOR PROTEIN KDPD-RELATED"/>
    <property type="match status" value="1"/>
</dbReference>
<keyword evidence="4" id="KW-1185">Reference proteome</keyword>
<accession>A0A7G5GQ82</accession>
<dbReference type="PANTHER" id="PTHR46268">
    <property type="entry name" value="STRESS RESPONSE PROTEIN NHAX"/>
    <property type="match status" value="1"/>
</dbReference>
<dbReference type="PRINTS" id="PR01438">
    <property type="entry name" value="UNVRSLSTRESS"/>
</dbReference>
<dbReference type="SUPFAM" id="SSF52402">
    <property type="entry name" value="Adenine nucleotide alpha hydrolases-like"/>
    <property type="match status" value="2"/>
</dbReference>
<dbReference type="KEGG" id="sfol:H3H32_24020"/>
<dbReference type="Proteomes" id="UP000515369">
    <property type="component" value="Chromosome"/>
</dbReference>
<dbReference type="EMBL" id="CP059732">
    <property type="protein sequence ID" value="QMW01024.1"/>
    <property type="molecule type" value="Genomic_DNA"/>
</dbReference>
<dbReference type="Gene3D" id="3.40.50.12370">
    <property type="match status" value="1"/>
</dbReference>